<comment type="caution">
    <text evidence="2">The sequence shown here is derived from an EMBL/GenBank/DDBJ whole genome shotgun (WGS) entry which is preliminary data.</text>
</comment>
<evidence type="ECO:0000313" key="2">
    <source>
        <dbReference type="EMBL" id="MCR6489669.1"/>
    </source>
</evidence>
<keyword evidence="1" id="KW-0472">Membrane</keyword>
<name>A0A9X2SP99_9PSEU</name>
<dbReference type="RefSeq" id="WP_257926239.1">
    <property type="nucleotide sequence ID" value="NZ_JAMXQV010000035.1"/>
</dbReference>
<protein>
    <recommendedName>
        <fullName evidence="4">DUF3592 domain-containing protein</fullName>
    </recommendedName>
</protein>
<organism evidence="2 3">
    <name type="scientific">Amycolatopsis iheyensis</name>
    <dbReference type="NCBI Taxonomy" id="2945988"/>
    <lineage>
        <taxon>Bacteria</taxon>
        <taxon>Bacillati</taxon>
        <taxon>Actinomycetota</taxon>
        <taxon>Actinomycetes</taxon>
        <taxon>Pseudonocardiales</taxon>
        <taxon>Pseudonocardiaceae</taxon>
        <taxon>Amycolatopsis</taxon>
    </lineage>
</organism>
<gene>
    <name evidence="2" type="ORF">M8542_43345</name>
</gene>
<dbReference type="AlphaFoldDB" id="A0A9X2SP99"/>
<dbReference type="EMBL" id="JAMXQV010000035">
    <property type="protein sequence ID" value="MCR6489669.1"/>
    <property type="molecule type" value="Genomic_DNA"/>
</dbReference>
<keyword evidence="1" id="KW-0812">Transmembrane</keyword>
<dbReference type="Proteomes" id="UP001144096">
    <property type="component" value="Unassembled WGS sequence"/>
</dbReference>
<reference evidence="2" key="1">
    <citation type="submission" date="2022-06" db="EMBL/GenBank/DDBJ databases">
        <title>Amycolatopsis iheyaensis sp. nov., a new species of the genus Amycolatopsis isolated from soil in Iheya island, Japan.</title>
        <authorList>
            <person name="Ngamcharungchit C."/>
            <person name="Kanto H."/>
            <person name="Take A."/>
            <person name="Intra B."/>
            <person name="Matsumoto A."/>
            <person name="Panbangred W."/>
            <person name="Inahashi Y."/>
        </authorList>
    </citation>
    <scope>NUCLEOTIDE SEQUENCE</scope>
    <source>
        <strain evidence="2">OK19-0408</strain>
    </source>
</reference>
<accession>A0A9X2SP99</accession>
<keyword evidence="1" id="KW-1133">Transmembrane helix</keyword>
<feature type="transmembrane region" description="Helical" evidence="1">
    <location>
        <begin position="106"/>
        <end position="127"/>
    </location>
</feature>
<evidence type="ECO:0000313" key="3">
    <source>
        <dbReference type="Proteomes" id="UP001144096"/>
    </source>
</evidence>
<sequence>MGTGQRGGAVGAFAILGLLALALAGVFGAQTYDETRSRVLPARVTAVDDAHHRVTVAYTAPDGTPATRTVSTGTAKPGRHPVGRPVELRYWPETGRVDLDEGIPPVAGLAVAGAFVPIAAVGFAVSLRRMRARS</sequence>
<evidence type="ECO:0000256" key="1">
    <source>
        <dbReference type="SAM" id="Phobius"/>
    </source>
</evidence>
<proteinExistence type="predicted"/>
<evidence type="ECO:0008006" key="4">
    <source>
        <dbReference type="Google" id="ProtNLM"/>
    </source>
</evidence>
<keyword evidence="3" id="KW-1185">Reference proteome</keyword>